<evidence type="ECO:0000256" key="2">
    <source>
        <dbReference type="ARBA" id="ARBA00022448"/>
    </source>
</evidence>
<keyword evidence="12" id="KW-1185">Reference proteome</keyword>
<feature type="transmembrane region" description="Helical" evidence="10">
    <location>
        <begin position="356"/>
        <end position="383"/>
    </location>
</feature>
<dbReference type="RefSeq" id="WP_182964548.1">
    <property type="nucleotide sequence ID" value="NZ_BAABGC010000011.1"/>
</dbReference>
<organism evidence="11 12">
    <name type="scientific">Gluconacetobacter tumulicola</name>
    <dbReference type="NCBI Taxonomy" id="1017177"/>
    <lineage>
        <taxon>Bacteria</taxon>
        <taxon>Pseudomonadati</taxon>
        <taxon>Pseudomonadota</taxon>
        <taxon>Alphaproteobacteria</taxon>
        <taxon>Acetobacterales</taxon>
        <taxon>Acetobacteraceae</taxon>
        <taxon>Gluconacetobacter</taxon>
    </lineage>
</organism>
<dbReference type="EMBL" id="JABEQL010000003">
    <property type="protein sequence ID" value="MBB2178165.1"/>
    <property type="molecule type" value="Genomic_DNA"/>
</dbReference>
<comment type="caution">
    <text evidence="11">The sequence shown here is derived from an EMBL/GenBank/DDBJ whole genome shotgun (WGS) entry which is preliminary data.</text>
</comment>
<feature type="transmembrane region" description="Helical" evidence="10">
    <location>
        <begin position="198"/>
        <end position="216"/>
    </location>
</feature>
<dbReference type="InterPro" id="IPR050222">
    <property type="entry name" value="MATE_MdtK"/>
</dbReference>
<keyword evidence="5 10" id="KW-0812">Transmembrane</keyword>
<proteinExistence type="predicted"/>
<keyword evidence="3" id="KW-0050">Antiport</keyword>
<evidence type="ECO:0000256" key="6">
    <source>
        <dbReference type="ARBA" id="ARBA00022989"/>
    </source>
</evidence>
<dbReference type="PIRSF" id="PIRSF006603">
    <property type="entry name" value="DinF"/>
    <property type="match status" value="1"/>
</dbReference>
<evidence type="ECO:0000313" key="12">
    <source>
        <dbReference type="Proteomes" id="UP000525623"/>
    </source>
</evidence>
<evidence type="ECO:0000256" key="5">
    <source>
        <dbReference type="ARBA" id="ARBA00022692"/>
    </source>
</evidence>
<feature type="transmembrane region" description="Helical" evidence="10">
    <location>
        <begin position="270"/>
        <end position="292"/>
    </location>
</feature>
<dbReference type="Pfam" id="PF01554">
    <property type="entry name" value="MatE"/>
    <property type="match status" value="2"/>
</dbReference>
<feature type="transmembrane region" description="Helical" evidence="10">
    <location>
        <begin position="166"/>
        <end position="186"/>
    </location>
</feature>
<evidence type="ECO:0000256" key="7">
    <source>
        <dbReference type="ARBA" id="ARBA00023065"/>
    </source>
</evidence>
<dbReference type="GO" id="GO:0015297">
    <property type="term" value="F:antiporter activity"/>
    <property type="evidence" value="ECO:0007669"/>
    <property type="project" value="UniProtKB-KW"/>
</dbReference>
<dbReference type="Proteomes" id="UP000525623">
    <property type="component" value="Unassembled WGS sequence"/>
</dbReference>
<evidence type="ECO:0000256" key="4">
    <source>
        <dbReference type="ARBA" id="ARBA00022475"/>
    </source>
</evidence>
<dbReference type="PANTHER" id="PTHR43298:SF2">
    <property type="entry name" value="FMN_FAD EXPORTER YEEO-RELATED"/>
    <property type="match status" value="1"/>
</dbReference>
<feature type="transmembrane region" description="Helical" evidence="10">
    <location>
        <begin position="56"/>
        <end position="78"/>
    </location>
</feature>
<evidence type="ECO:0000313" key="11">
    <source>
        <dbReference type="EMBL" id="MBB2178165.1"/>
    </source>
</evidence>
<dbReference type="GO" id="GO:0006811">
    <property type="term" value="P:monoatomic ion transport"/>
    <property type="evidence" value="ECO:0007669"/>
    <property type="project" value="UniProtKB-KW"/>
</dbReference>
<dbReference type="AlphaFoldDB" id="A0A7W4JBG3"/>
<feature type="transmembrane region" description="Helical" evidence="10">
    <location>
        <begin position="136"/>
        <end position="154"/>
    </location>
</feature>
<keyword evidence="7" id="KW-0406">Ion transport</keyword>
<feature type="transmembrane region" description="Helical" evidence="10">
    <location>
        <begin position="313"/>
        <end position="336"/>
    </location>
</feature>
<keyword evidence="8 10" id="KW-0472">Membrane</keyword>
<feature type="transmembrane region" description="Helical" evidence="10">
    <location>
        <begin position="419"/>
        <end position="443"/>
    </location>
</feature>
<dbReference type="PANTHER" id="PTHR43298">
    <property type="entry name" value="MULTIDRUG RESISTANCE PROTEIN NORM-RELATED"/>
    <property type="match status" value="1"/>
</dbReference>
<name>A0A7W4JBG3_9PROT</name>
<dbReference type="NCBIfam" id="TIGR00797">
    <property type="entry name" value="matE"/>
    <property type="match status" value="1"/>
</dbReference>
<sequence>MSDPALPKSELRLLLRVAAPIALAQIAQMAMGVTDSVLLGGLGADALAIGGLSTTLFFTVLAVLQAMLGAGGVLIAQARGRGDRECIAPIHAMLLVMALLLCLPCLAILHQAGALLRLMHQPESFVGPVSSFTHTLMWGVPPALIGTGVVEVVLPALDAQIILLRVMPVVAVVNGVLNAALIHGWFGLPAMGLRGSALATALTMWGSALVLLAMVHSRPHLRLLLWPLRPRAADMAVLLRLGLPMFAAAGAEIMLFEVTGLQAATLGPHALAAFQIVLSVTATTYMVTMALGQAANVRVAYWTGAERPERVRRAARVAVGTAITGMGVVGCLIYLFRARIVGFYLDPSVPGNADSARIATAALLLAAIFQVADGAQAVLVGVLRGRGDAMVPMMLAIAGYWGVGFPLANWLAFRCGFGVMGLWGGIATALVVVALLLAARVVYSLGKGLRAAGMPPEAEISGIPRRSA</sequence>
<feature type="transmembrane region" description="Helical" evidence="10">
    <location>
        <begin position="395"/>
        <end position="413"/>
    </location>
</feature>
<dbReference type="GO" id="GO:0042910">
    <property type="term" value="F:xenobiotic transmembrane transporter activity"/>
    <property type="evidence" value="ECO:0007669"/>
    <property type="project" value="InterPro"/>
</dbReference>
<protein>
    <recommendedName>
        <fullName evidence="9">Multidrug-efflux transporter</fullName>
    </recommendedName>
</protein>
<feature type="transmembrane region" description="Helical" evidence="10">
    <location>
        <begin position="237"/>
        <end position="258"/>
    </location>
</feature>
<comment type="subcellular location">
    <subcellularLocation>
        <location evidence="1">Cell inner membrane</location>
        <topology evidence="1">Multi-pass membrane protein</topology>
    </subcellularLocation>
</comment>
<keyword evidence="2" id="KW-0813">Transport</keyword>
<evidence type="ECO:0000256" key="1">
    <source>
        <dbReference type="ARBA" id="ARBA00004429"/>
    </source>
</evidence>
<keyword evidence="4" id="KW-1003">Cell membrane</keyword>
<accession>A0A7W4JBG3</accession>
<reference evidence="11 12" key="1">
    <citation type="submission" date="2020-04" db="EMBL/GenBank/DDBJ databases">
        <title>Description of novel Gluconacetobacter.</title>
        <authorList>
            <person name="Sombolestani A."/>
        </authorList>
    </citation>
    <scope>NUCLEOTIDE SEQUENCE [LARGE SCALE GENOMIC DNA]</scope>
    <source>
        <strain evidence="11 12">LMG 27725</strain>
    </source>
</reference>
<evidence type="ECO:0000256" key="8">
    <source>
        <dbReference type="ARBA" id="ARBA00023136"/>
    </source>
</evidence>
<feature type="transmembrane region" description="Helical" evidence="10">
    <location>
        <begin position="90"/>
        <end position="116"/>
    </location>
</feature>
<evidence type="ECO:0000256" key="10">
    <source>
        <dbReference type="SAM" id="Phobius"/>
    </source>
</evidence>
<dbReference type="InterPro" id="IPR002528">
    <property type="entry name" value="MATE_fam"/>
</dbReference>
<keyword evidence="6 10" id="KW-1133">Transmembrane helix</keyword>
<gene>
    <name evidence="11" type="ORF">HLH29_03095</name>
</gene>
<evidence type="ECO:0000256" key="3">
    <source>
        <dbReference type="ARBA" id="ARBA00022449"/>
    </source>
</evidence>
<dbReference type="GO" id="GO:0005886">
    <property type="term" value="C:plasma membrane"/>
    <property type="evidence" value="ECO:0007669"/>
    <property type="project" value="UniProtKB-SubCell"/>
</dbReference>
<dbReference type="InterPro" id="IPR048279">
    <property type="entry name" value="MdtK-like"/>
</dbReference>
<evidence type="ECO:0000256" key="9">
    <source>
        <dbReference type="ARBA" id="ARBA00031636"/>
    </source>
</evidence>